<dbReference type="Pfam" id="PF00364">
    <property type="entry name" value="Biotin_lipoyl"/>
    <property type="match status" value="1"/>
</dbReference>
<feature type="compositionally biased region" description="Low complexity" evidence="8">
    <location>
        <begin position="1"/>
        <end position="39"/>
    </location>
</feature>
<dbReference type="PANTHER" id="PTHR45266:SF3">
    <property type="entry name" value="OXALOACETATE DECARBOXYLASE ALPHA CHAIN"/>
    <property type="match status" value="1"/>
</dbReference>
<proteinExistence type="predicted"/>
<dbReference type="InterPro" id="IPR001882">
    <property type="entry name" value="Biotin_BS"/>
</dbReference>
<dbReference type="InterPro" id="IPR001249">
    <property type="entry name" value="AcCoA_biotinCC"/>
</dbReference>
<dbReference type="PRINTS" id="PR01071">
    <property type="entry name" value="ACOABIOTINCC"/>
</dbReference>
<dbReference type="PANTHER" id="PTHR45266">
    <property type="entry name" value="OXALOACETATE DECARBOXYLASE ALPHA CHAIN"/>
    <property type="match status" value="1"/>
</dbReference>
<dbReference type="InterPro" id="IPR000089">
    <property type="entry name" value="Biotin_lipoyl"/>
</dbReference>
<dbReference type="CDD" id="cd06850">
    <property type="entry name" value="biotinyl_domain"/>
    <property type="match status" value="1"/>
</dbReference>
<keyword evidence="11" id="KW-1185">Reference proteome</keyword>
<dbReference type="InterPro" id="IPR011053">
    <property type="entry name" value="Single_hybrid_motif"/>
</dbReference>
<sequence>MPATASVAQAAPAAPAEAPAAAAPAPAPAAESAPASQPVTAKEGTVPITAPMVGTFYATPEPGAPPFVKLGDHVDVGTTMGLVEVMKVFNAVSSGADGTIDEICVESGQFVEHGQILFLVRPDGN</sequence>
<keyword evidence="5" id="KW-0443">Lipid metabolism</keyword>
<dbReference type="PROSITE" id="PS50968">
    <property type="entry name" value="BIOTINYL_LIPOYL"/>
    <property type="match status" value="1"/>
</dbReference>
<dbReference type="GO" id="GO:0003989">
    <property type="term" value="F:acetyl-CoA carboxylase activity"/>
    <property type="evidence" value="ECO:0007669"/>
    <property type="project" value="InterPro"/>
</dbReference>
<evidence type="ECO:0000256" key="2">
    <source>
        <dbReference type="ARBA" id="ARBA00017562"/>
    </source>
</evidence>
<feature type="region of interest" description="Disordered" evidence="8">
    <location>
        <begin position="1"/>
        <end position="43"/>
    </location>
</feature>
<feature type="domain" description="Lipoyl-binding" evidence="9">
    <location>
        <begin position="45"/>
        <end position="121"/>
    </location>
</feature>
<dbReference type="SUPFAM" id="SSF51230">
    <property type="entry name" value="Single hybrid motif"/>
    <property type="match status" value="1"/>
</dbReference>
<evidence type="ECO:0000256" key="8">
    <source>
        <dbReference type="SAM" id="MobiDB-lite"/>
    </source>
</evidence>
<gene>
    <name evidence="10" type="ORF">GBAR_LOCUS22609</name>
</gene>
<evidence type="ECO:0000256" key="3">
    <source>
        <dbReference type="ARBA" id="ARBA00022516"/>
    </source>
</evidence>
<name>A0AA35X5P0_GEOBA</name>
<dbReference type="PROSITE" id="PS00188">
    <property type="entry name" value="BIOTIN"/>
    <property type="match status" value="1"/>
</dbReference>
<dbReference type="Gene3D" id="2.40.50.100">
    <property type="match status" value="1"/>
</dbReference>
<evidence type="ECO:0000259" key="9">
    <source>
        <dbReference type="PROSITE" id="PS50968"/>
    </source>
</evidence>
<dbReference type="EMBL" id="CASHTH010003117">
    <property type="protein sequence ID" value="CAI8040586.1"/>
    <property type="molecule type" value="Genomic_DNA"/>
</dbReference>
<evidence type="ECO:0000313" key="10">
    <source>
        <dbReference type="EMBL" id="CAI8040586.1"/>
    </source>
</evidence>
<evidence type="ECO:0000256" key="1">
    <source>
        <dbReference type="ARBA" id="ARBA00005194"/>
    </source>
</evidence>
<dbReference type="GO" id="GO:0009317">
    <property type="term" value="C:acetyl-CoA carboxylase complex"/>
    <property type="evidence" value="ECO:0007669"/>
    <property type="project" value="InterPro"/>
</dbReference>
<reference evidence="10" key="1">
    <citation type="submission" date="2023-03" db="EMBL/GenBank/DDBJ databases">
        <authorList>
            <person name="Steffen K."/>
            <person name="Cardenas P."/>
        </authorList>
    </citation>
    <scope>NUCLEOTIDE SEQUENCE</scope>
</reference>
<dbReference type="InterPro" id="IPR050709">
    <property type="entry name" value="Biotin_Carboxyl_Carrier/Decarb"/>
</dbReference>
<evidence type="ECO:0000256" key="7">
    <source>
        <dbReference type="ARBA" id="ARBA00023267"/>
    </source>
</evidence>
<evidence type="ECO:0000313" key="11">
    <source>
        <dbReference type="Proteomes" id="UP001174909"/>
    </source>
</evidence>
<accession>A0AA35X5P0</accession>
<keyword evidence="4" id="KW-0276">Fatty acid metabolism</keyword>
<comment type="pathway">
    <text evidence="1">Lipid metabolism; fatty acid biosynthesis.</text>
</comment>
<dbReference type="GO" id="GO:0006633">
    <property type="term" value="P:fatty acid biosynthetic process"/>
    <property type="evidence" value="ECO:0007669"/>
    <property type="project" value="UniProtKB-KW"/>
</dbReference>
<evidence type="ECO:0000256" key="4">
    <source>
        <dbReference type="ARBA" id="ARBA00022832"/>
    </source>
</evidence>
<evidence type="ECO:0000256" key="5">
    <source>
        <dbReference type="ARBA" id="ARBA00023098"/>
    </source>
</evidence>
<keyword evidence="6" id="KW-0275">Fatty acid biosynthesis</keyword>
<keyword evidence="3" id="KW-0444">Lipid biosynthesis</keyword>
<protein>
    <recommendedName>
        <fullName evidence="2">Biotin carboxyl carrier protein of acetyl-CoA carboxylase</fullName>
    </recommendedName>
</protein>
<dbReference type="AlphaFoldDB" id="A0AA35X5P0"/>
<organism evidence="10 11">
    <name type="scientific">Geodia barretti</name>
    <name type="common">Barrett's horny sponge</name>
    <dbReference type="NCBI Taxonomy" id="519541"/>
    <lineage>
        <taxon>Eukaryota</taxon>
        <taxon>Metazoa</taxon>
        <taxon>Porifera</taxon>
        <taxon>Demospongiae</taxon>
        <taxon>Heteroscleromorpha</taxon>
        <taxon>Tetractinellida</taxon>
        <taxon>Astrophorina</taxon>
        <taxon>Geodiidae</taxon>
        <taxon>Geodia</taxon>
    </lineage>
</organism>
<evidence type="ECO:0000256" key="6">
    <source>
        <dbReference type="ARBA" id="ARBA00023160"/>
    </source>
</evidence>
<comment type="caution">
    <text evidence="10">The sequence shown here is derived from an EMBL/GenBank/DDBJ whole genome shotgun (WGS) entry which is preliminary data.</text>
</comment>
<dbReference type="Proteomes" id="UP001174909">
    <property type="component" value="Unassembled WGS sequence"/>
</dbReference>
<keyword evidence="7" id="KW-0092">Biotin</keyword>